<accession>A0A2N8P9M1</accession>
<protein>
    <submittedName>
        <fullName evidence="6">SAM-dependent methyltransferase</fullName>
    </submittedName>
</protein>
<feature type="region of interest" description="Disordered" evidence="4">
    <location>
        <begin position="199"/>
        <end position="221"/>
    </location>
</feature>
<dbReference type="RefSeq" id="WP_102925305.1">
    <property type="nucleotide sequence ID" value="NZ_LJSN01000003.1"/>
</dbReference>
<dbReference type="Pfam" id="PF13649">
    <property type="entry name" value="Methyltransf_25"/>
    <property type="match status" value="1"/>
</dbReference>
<dbReference type="Proteomes" id="UP000236047">
    <property type="component" value="Unassembled WGS sequence"/>
</dbReference>
<dbReference type="AlphaFoldDB" id="A0A2N8P9M1"/>
<sequence length="221" mass="23706">MNHGHGSGSGSGTDTVPDEEFWDARYAESNRIWSGNPNVVLVREVRDRAPGTALDLGCGEGADAIWLATQGWRVTAVDVSGVALGRAAEQAAAAGVADRIDWQRRDLTVSFPEGGFDLVSAQFLHNPGEIFRERILRTAASAVAPGGVLLVVGHAGAPPWEHAHAHPMERFPTTEEVLAALALPAQEWEVQLSEEFARVQHGPDGQPAQRTDAALKVRRRG</sequence>
<dbReference type="SUPFAM" id="SSF53335">
    <property type="entry name" value="S-adenosyl-L-methionine-dependent methyltransferases"/>
    <property type="match status" value="1"/>
</dbReference>
<dbReference type="PANTHER" id="PTHR43464">
    <property type="entry name" value="METHYLTRANSFERASE"/>
    <property type="match status" value="1"/>
</dbReference>
<organism evidence="6 7">
    <name type="scientific">Streptomyces noursei</name>
    <name type="common">Streptomyces albulus</name>
    <dbReference type="NCBI Taxonomy" id="1971"/>
    <lineage>
        <taxon>Bacteria</taxon>
        <taxon>Bacillati</taxon>
        <taxon>Actinomycetota</taxon>
        <taxon>Actinomycetes</taxon>
        <taxon>Kitasatosporales</taxon>
        <taxon>Streptomycetaceae</taxon>
        <taxon>Streptomyces</taxon>
    </lineage>
</organism>
<evidence type="ECO:0000313" key="7">
    <source>
        <dbReference type="Proteomes" id="UP000236047"/>
    </source>
</evidence>
<dbReference type="CDD" id="cd02440">
    <property type="entry name" value="AdoMet_MTases"/>
    <property type="match status" value="1"/>
</dbReference>
<evidence type="ECO:0000256" key="3">
    <source>
        <dbReference type="ARBA" id="ARBA00022691"/>
    </source>
</evidence>
<dbReference type="InterPro" id="IPR029063">
    <property type="entry name" value="SAM-dependent_MTases_sf"/>
</dbReference>
<feature type="domain" description="Methyltransferase" evidence="5">
    <location>
        <begin position="54"/>
        <end position="147"/>
    </location>
</feature>
<dbReference type="GO" id="GO:0008168">
    <property type="term" value="F:methyltransferase activity"/>
    <property type="evidence" value="ECO:0007669"/>
    <property type="project" value="UniProtKB-KW"/>
</dbReference>
<keyword evidence="7" id="KW-1185">Reference proteome</keyword>
<evidence type="ECO:0000256" key="1">
    <source>
        <dbReference type="ARBA" id="ARBA00022603"/>
    </source>
</evidence>
<comment type="caution">
    <text evidence="6">The sequence shown here is derived from an EMBL/GenBank/DDBJ whole genome shotgun (WGS) entry which is preliminary data.</text>
</comment>
<name>A0A2N8P9M1_STRNR</name>
<evidence type="ECO:0000313" key="6">
    <source>
        <dbReference type="EMBL" id="PNE37705.1"/>
    </source>
</evidence>
<keyword evidence="3" id="KW-0949">S-adenosyl-L-methionine</keyword>
<dbReference type="PANTHER" id="PTHR43464:SF19">
    <property type="entry name" value="UBIQUINONE BIOSYNTHESIS O-METHYLTRANSFERASE, MITOCHONDRIAL"/>
    <property type="match status" value="1"/>
</dbReference>
<keyword evidence="1 6" id="KW-0489">Methyltransferase</keyword>
<evidence type="ECO:0000256" key="2">
    <source>
        <dbReference type="ARBA" id="ARBA00022679"/>
    </source>
</evidence>
<reference evidence="7" key="1">
    <citation type="submission" date="2015-09" db="EMBL/GenBank/DDBJ databases">
        <authorList>
            <person name="Graham D.E."/>
            <person name="Mahan K.M."/>
            <person name="Klingeman D.M."/>
            <person name="Fida T."/>
            <person name="Giannone R.J."/>
            <person name="Hettich R.L."/>
            <person name="Parry R.J."/>
            <person name="Spain J.C."/>
        </authorList>
    </citation>
    <scope>NUCLEOTIDE SEQUENCE [LARGE SCALE GENOMIC DNA]</scope>
    <source>
        <strain evidence="7">JCM 4701</strain>
    </source>
</reference>
<dbReference type="InterPro" id="IPR041698">
    <property type="entry name" value="Methyltransf_25"/>
</dbReference>
<evidence type="ECO:0000259" key="5">
    <source>
        <dbReference type="Pfam" id="PF13649"/>
    </source>
</evidence>
<dbReference type="EMBL" id="LJSN01000003">
    <property type="protein sequence ID" value="PNE37705.1"/>
    <property type="molecule type" value="Genomic_DNA"/>
</dbReference>
<dbReference type="Gene3D" id="3.40.50.150">
    <property type="entry name" value="Vaccinia Virus protein VP39"/>
    <property type="match status" value="1"/>
</dbReference>
<dbReference type="GO" id="GO:0032259">
    <property type="term" value="P:methylation"/>
    <property type="evidence" value="ECO:0007669"/>
    <property type="project" value="UniProtKB-KW"/>
</dbReference>
<keyword evidence="2 6" id="KW-0808">Transferase</keyword>
<evidence type="ECO:0000256" key="4">
    <source>
        <dbReference type="SAM" id="MobiDB-lite"/>
    </source>
</evidence>
<gene>
    <name evidence="6" type="ORF">AOB60_25960</name>
</gene>
<proteinExistence type="predicted"/>